<dbReference type="GeneID" id="106561457"/>
<feature type="region of interest" description="Disordered" evidence="1">
    <location>
        <begin position="411"/>
        <end position="452"/>
    </location>
</feature>
<dbReference type="Proteomes" id="UP001652741">
    <property type="component" value="Chromosome ssa10"/>
</dbReference>
<dbReference type="PANTHER" id="PTHR47219:SF9">
    <property type="entry name" value="GTPASE ACTIVATING PROTEIN AND CENTROSOME-ASSOCIATED, ISOFORM B"/>
    <property type="match status" value="1"/>
</dbReference>
<dbReference type="PANTHER" id="PTHR47219">
    <property type="entry name" value="RAB GTPASE-ACTIVATING PROTEIN 1-LIKE"/>
    <property type="match status" value="1"/>
</dbReference>
<dbReference type="InterPro" id="IPR035969">
    <property type="entry name" value="Rab-GAP_TBC_sf"/>
</dbReference>
<feature type="compositionally biased region" description="Low complexity" evidence="1">
    <location>
        <begin position="517"/>
        <end position="531"/>
    </location>
</feature>
<dbReference type="SMART" id="SM00164">
    <property type="entry name" value="TBC"/>
    <property type="match status" value="1"/>
</dbReference>
<feature type="region of interest" description="Disordered" evidence="1">
    <location>
        <begin position="474"/>
        <end position="615"/>
    </location>
</feature>
<dbReference type="Pfam" id="PF00566">
    <property type="entry name" value="RabGAP-TBC"/>
    <property type="match status" value="1"/>
</dbReference>
<gene>
    <name evidence="4" type="primary">si:ch211-266k8.4</name>
</gene>
<dbReference type="RefSeq" id="XP_045544324.1">
    <property type="nucleotide sequence ID" value="XM_045688368.1"/>
</dbReference>
<dbReference type="Gene3D" id="1.10.10.750">
    <property type="entry name" value="Ypt/Rab-GAP domain of gyp1p, domain 1"/>
    <property type="match status" value="1"/>
</dbReference>
<dbReference type="Gene3D" id="1.10.472.80">
    <property type="entry name" value="Ypt/Rab-GAP domain of gyp1p, domain 3"/>
    <property type="match status" value="1"/>
</dbReference>
<evidence type="ECO:0000259" key="2">
    <source>
        <dbReference type="PROSITE" id="PS50086"/>
    </source>
</evidence>
<keyword evidence="3" id="KW-1185">Reference proteome</keyword>
<feature type="compositionally biased region" description="Low complexity" evidence="1">
    <location>
        <begin position="478"/>
        <end position="489"/>
    </location>
</feature>
<feature type="compositionally biased region" description="Low complexity" evidence="1">
    <location>
        <begin position="498"/>
        <end position="510"/>
    </location>
</feature>
<accession>A0ABM3CCP8</accession>
<evidence type="ECO:0000313" key="4">
    <source>
        <dbReference type="RefSeq" id="XP_045544324.1"/>
    </source>
</evidence>
<dbReference type="InterPro" id="IPR050302">
    <property type="entry name" value="Rab_GAP_TBC_domain"/>
</dbReference>
<dbReference type="PROSITE" id="PS50086">
    <property type="entry name" value="TBC_RABGAP"/>
    <property type="match status" value="1"/>
</dbReference>
<proteinExistence type="predicted"/>
<dbReference type="Gene3D" id="1.10.8.270">
    <property type="entry name" value="putative rabgap domain of human tbc1 domain family member 14 like domains"/>
    <property type="match status" value="1"/>
</dbReference>
<organism evidence="3 4">
    <name type="scientific">Salmo salar</name>
    <name type="common">Atlantic salmon</name>
    <dbReference type="NCBI Taxonomy" id="8030"/>
    <lineage>
        <taxon>Eukaryota</taxon>
        <taxon>Metazoa</taxon>
        <taxon>Chordata</taxon>
        <taxon>Craniata</taxon>
        <taxon>Vertebrata</taxon>
        <taxon>Euteleostomi</taxon>
        <taxon>Actinopterygii</taxon>
        <taxon>Neopterygii</taxon>
        <taxon>Teleostei</taxon>
        <taxon>Protacanthopterygii</taxon>
        <taxon>Salmoniformes</taxon>
        <taxon>Salmonidae</taxon>
        <taxon>Salmoninae</taxon>
        <taxon>Salmo</taxon>
    </lineage>
</organism>
<protein>
    <submittedName>
        <fullName evidence="4">Uncharacterized protein si:ch211-266k8.4 isoform X1</fullName>
    </submittedName>
</protein>
<name>A0ABM3CCP8_SALSA</name>
<sequence length="637" mass="71782">MGRRRSSTFPIKRRATESLGFDEFGFAQTKRKDQKRQHRCHDYSYPQLNTRRVKELCELLSYWNGSSFICRSQIERFMRMGIPPALRGRVWKCLLNIDKLRESSAFNYQKCLDEIRGPLVDLGVSEYGIISAIATLNDTENDLGSNQLPSRCPPDSAYSSADVTIFRQIALDLQRSFPTHRTLMGESPEAIEGQAKLFRVLIAYAKYNPKIGYSQGMSYIAAVLLMHLSEEEAFWALGVLLEKPKYLSELFDLSGEKIQHQAMVFHQFFKHRKPQLSKHIEDVRVSSIHFVMPWFLTLFTSLPCWDSVLAVWDLIMLHANHQSSVPSMFSPLPHKHAEGLSAVFRTGLTIIQLLESRLMNLTDEAAVLPLLLRVPVDVAQHCVLLPALWSTEVQEWEIKCMNSLVLEETEGHHPGQFEKPIPPPLPTKVKEQEKSVDGPTLEAKNPVRKDSSVSGVKNVFTRLVRMAQRYLLDKDCQSGDSKPSPSRGSSARRRSSKASRTTSSITQSQIRAKRSQKGVSQQGSVSQTRGGTLPGPTPDSDGPVKDSRPEPAAFRRMGSGLVGRVARRRSSLPPRVESLRLLRTRTPQSPSPPPSSPAQTLTHQRRKTALSRELSSRCHCLNKTSNPLRNTQESQLI</sequence>
<reference evidence="4" key="1">
    <citation type="submission" date="2025-08" db="UniProtKB">
        <authorList>
            <consortium name="RefSeq"/>
        </authorList>
    </citation>
    <scope>IDENTIFICATION</scope>
</reference>
<evidence type="ECO:0000313" key="3">
    <source>
        <dbReference type="Proteomes" id="UP001652741"/>
    </source>
</evidence>
<evidence type="ECO:0000256" key="1">
    <source>
        <dbReference type="SAM" id="MobiDB-lite"/>
    </source>
</evidence>
<feature type="domain" description="Rab-GAP TBC" evidence="2">
    <location>
        <begin position="81"/>
        <end position="319"/>
    </location>
</feature>
<dbReference type="SUPFAM" id="SSF47923">
    <property type="entry name" value="Ypt/Rab-GAP domain of gyp1p"/>
    <property type="match status" value="2"/>
</dbReference>
<dbReference type="InterPro" id="IPR000195">
    <property type="entry name" value="Rab-GAP-TBC_dom"/>
</dbReference>